<name>A0A8H6LX99_9AGAR</name>
<sequence length="199" mass="22067">MNPSRRSKNIRQAGDGANGPGVARISFSHSSSRQKSLRRSSSSRIGQSGALRRRHLSTFPILRPYPTSLPTAPAFLNLPVQLKPLRIPVTHHHLCTIESPSNRTIEECSDRGSLVQDPIVPSHSSRFPFPFSIAIPHPTSTQRENFNFLQIPSQSPAARVDMSIEVHTWVVGDVRIEGEGGTRRRVRHSSLPRIGMGFV</sequence>
<evidence type="ECO:0000256" key="1">
    <source>
        <dbReference type="SAM" id="MobiDB-lite"/>
    </source>
</evidence>
<feature type="region of interest" description="Disordered" evidence="1">
    <location>
        <begin position="1"/>
        <end position="50"/>
    </location>
</feature>
<accession>A0A8H6LX99</accession>
<protein>
    <submittedName>
        <fullName evidence="2">Uncharacterized protein</fullName>
    </submittedName>
</protein>
<gene>
    <name evidence="2" type="ORF">DFP72DRAFT_606904</name>
</gene>
<evidence type="ECO:0000313" key="2">
    <source>
        <dbReference type="EMBL" id="KAF6747408.1"/>
    </source>
</evidence>
<dbReference type="EMBL" id="JACGCI010000081">
    <property type="protein sequence ID" value="KAF6747408.1"/>
    <property type="molecule type" value="Genomic_DNA"/>
</dbReference>
<comment type="caution">
    <text evidence="2">The sequence shown here is derived from an EMBL/GenBank/DDBJ whole genome shotgun (WGS) entry which is preliminary data.</text>
</comment>
<dbReference type="AlphaFoldDB" id="A0A8H6LX99"/>
<reference evidence="2 3" key="1">
    <citation type="submission" date="2020-07" db="EMBL/GenBank/DDBJ databases">
        <title>Comparative genomics of pyrophilous fungi reveals a link between fire events and developmental genes.</title>
        <authorList>
            <consortium name="DOE Joint Genome Institute"/>
            <person name="Steindorff A.S."/>
            <person name="Carver A."/>
            <person name="Calhoun S."/>
            <person name="Stillman K."/>
            <person name="Liu H."/>
            <person name="Lipzen A."/>
            <person name="Pangilinan J."/>
            <person name="Labutti K."/>
            <person name="Bruns T.D."/>
            <person name="Grigoriev I.V."/>
        </authorList>
    </citation>
    <scope>NUCLEOTIDE SEQUENCE [LARGE SCALE GENOMIC DNA]</scope>
    <source>
        <strain evidence="2 3">CBS 144469</strain>
    </source>
</reference>
<dbReference type="Proteomes" id="UP000521943">
    <property type="component" value="Unassembled WGS sequence"/>
</dbReference>
<proteinExistence type="predicted"/>
<organism evidence="2 3">
    <name type="scientific">Ephemerocybe angulata</name>
    <dbReference type="NCBI Taxonomy" id="980116"/>
    <lineage>
        <taxon>Eukaryota</taxon>
        <taxon>Fungi</taxon>
        <taxon>Dikarya</taxon>
        <taxon>Basidiomycota</taxon>
        <taxon>Agaricomycotina</taxon>
        <taxon>Agaricomycetes</taxon>
        <taxon>Agaricomycetidae</taxon>
        <taxon>Agaricales</taxon>
        <taxon>Agaricineae</taxon>
        <taxon>Psathyrellaceae</taxon>
        <taxon>Ephemerocybe</taxon>
    </lineage>
</organism>
<feature type="compositionally biased region" description="Low complexity" evidence="1">
    <location>
        <begin position="24"/>
        <end position="44"/>
    </location>
</feature>
<keyword evidence="3" id="KW-1185">Reference proteome</keyword>
<evidence type="ECO:0000313" key="3">
    <source>
        <dbReference type="Proteomes" id="UP000521943"/>
    </source>
</evidence>